<comment type="caution">
    <text evidence="1">The sequence shown here is derived from an EMBL/GenBank/DDBJ whole genome shotgun (WGS) entry which is preliminary data.</text>
</comment>
<dbReference type="EMBL" id="MKIE01000002">
    <property type="protein sequence ID" value="OHW62924.1"/>
    <property type="molecule type" value="Genomic_DNA"/>
</dbReference>
<dbReference type="Proteomes" id="UP000180254">
    <property type="component" value="Unassembled WGS sequence"/>
</dbReference>
<dbReference type="STRING" id="39480.EUAN_07080"/>
<organism evidence="1 2">
    <name type="scientific">Andreesenia angusta</name>
    <dbReference type="NCBI Taxonomy" id="39480"/>
    <lineage>
        <taxon>Bacteria</taxon>
        <taxon>Bacillati</taxon>
        <taxon>Bacillota</taxon>
        <taxon>Tissierellia</taxon>
        <taxon>Tissierellales</taxon>
        <taxon>Gottschalkiaceae</taxon>
        <taxon>Andreesenia</taxon>
    </lineage>
</organism>
<keyword evidence="2" id="KW-1185">Reference proteome</keyword>
<dbReference type="OrthoDB" id="1955425at2"/>
<gene>
    <name evidence="1" type="ORF">EUAN_07080</name>
</gene>
<dbReference type="AlphaFoldDB" id="A0A1S1V8U0"/>
<accession>A0A1S1V8U0</accession>
<evidence type="ECO:0000313" key="2">
    <source>
        <dbReference type="Proteomes" id="UP000180254"/>
    </source>
</evidence>
<sequence>MRYWVNGSGYYDPVVATVIEKETRTEKAMCKVREHAREKQVHDTVMEIKNILKSRGMELGERVVIKDRETGKIHK</sequence>
<reference evidence="1 2" key="1">
    <citation type="submission" date="2016-09" db="EMBL/GenBank/DDBJ databases">
        <title>Genome sequence of Eubacterium angustum.</title>
        <authorList>
            <person name="Poehlein A."/>
            <person name="Daniel R."/>
        </authorList>
    </citation>
    <scope>NUCLEOTIDE SEQUENCE [LARGE SCALE GENOMIC DNA]</scope>
    <source>
        <strain evidence="1 2">DSM 1989</strain>
    </source>
</reference>
<dbReference type="RefSeq" id="WP_071061756.1">
    <property type="nucleotide sequence ID" value="NZ_MKIE01000002.1"/>
</dbReference>
<name>A0A1S1V8U0_9FIRM</name>
<protein>
    <submittedName>
        <fullName evidence="1">Uncharacterized protein</fullName>
    </submittedName>
</protein>
<evidence type="ECO:0000313" key="1">
    <source>
        <dbReference type="EMBL" id="OHW62924.1"/>
    </source>
</evidence>
<proteinExistence type="predicted"/>